<evidence type="ECO:0000256" key="3">
    <source>
        <dbReference type="ARBA" id="ARBA00022962"/>
    </source>
</evidence>
<dbReference type="SUPFAM" id="SSF56235">
    <property type="entry name" value="N-terminal nucleophile aminohydrolases (Ntn hydrolases)"/>
    <property type="match status" value="1"/>
</dbReference>
<feature type="domain" description="Glutamine amidotransferase type-2" evidence="5">
    <location>
        <begin position="54"/>
        <end position="135"/>
    </location>
</feature>
<accession>A0A0H5RDA9</accession>
<dbReference type="InterPro" id="IPR029055">
    <property type="entry name" value="Ntn_hydrolases_N"/>
</dbReference>
<proteinExistence type="predicted"/>
<dbReference type="InterPro" id="IPR051857">
    <property type="entry name" value="Asn_synthetase_domain"/>
</dbReference>
<evidence type="ECO:0000259" key="5">
    <source>
        <dbReference type="Pfam" id="PF13537"/>
    </source>
</evidence>
<keyword evidence="3" id="KW-0315">Glutamine amidotransferase</keyword>
<dbReference type="SUPFAM" id="SSF52402">
    <property type="entry name" value="Adenine nucleotide alpha hydrolases-like"/>
    <property type="match status" value="1"/>
</dbReference>
<dbReference type="EMBL" id="HACM01011135">
    <property type="protein sequence ID" value="CRZ11577.1"/>
    <property type="molecule type" value="Transcribed_RNA"/>
</dbReference>
<dbReference type="GO" id="GO:0004066">
    <property type="term" value="F:asparagine synthase (glutamine-hydrolyzing) activity"/>
    <property type="evidence" value="ECO:0007669"/>
    <property type="project" value="InterPro"/>
</dbReference>
<dbReference type="Pfam" id="PF13537">
    <property type="entry name" value="GATase_7"/>
    <property type="match status" value="1"/>
</dbReference>
<evidence type="ECO:0000256" key="2">
    <source>
        <dbReference type="ARBA" id="ARBA00022888"/>
    </source>
</evidence>
<dbReference type="AlphaFoldDB" id="A0A0H5RDA9"/>
<dbReference type="InterPro" id="IPR001962">
    <property type="entry name" value="Asn_synthase"/>
</dbReference>
<evidence type="ECO:0000313" key="6">
    <source>
        <dbReference type="EMBL" id="CRZ11577.1"/>
    </source>
</evidence>
<dbReference type="InterPro" id="IPR017932">
    <property type="entry name" value="GATase_2_dom"/>
</dbReference>
<dbReference type="CDD" id="cd01991">
    <property type="entry name" value="Asn_synthase_B_C"/>
    <property type="match status" value="1"/>
</dbReference>
<feature type="domain" description="Asparagine synthetase" evidence="4">
    <location>
        <begin position="424"/>
        <end position="526"/>
    </location>
</feature>
<evidence type="ECO:0000256" key="1">
    <source>
        <dbReference type="ARBA" id="ARBA00022605"/>
    </source>
</evidence>
<protein>
    <recommendedName>
        <fullName evidence="7">Glutamine amidotransferase type-2 domain-containing protein</fullName>
    </recommendedName>
</protein>
<name>A0A0H5RDA9_9EUKA</name>
<dbReference type="PANTHER" id="PTHR45937:SF1">
    <property type="entry name" value="ASPARAGINE SYNTHETASE DOMAIN-CONTAINING PROTEIN 1"/>
    <property type="match status" value="1"/>
</dbReference>
<dbReference type="GO" id="GO:0006529">
    <property type="term" value="P:asparagine biosynthetic process"/>
    <property type="evidence" value="ECO:0007669"/>
    <property type="project" value="UniProtKB-KW"/>
</dbReference>
<evidence type="ECO:0008006" key="7">
    <source>
        <dbReference type="Google" id="ProtNLM"/>
    </source>
</evidence>
<feature type="non-terminal residue" evidence="6">
    <location>
        <position position="1"/>
    </location>
</feature>
<keyword evidence="1" id="KW-0028">Amino-acid biosynthesis</keyword>
<sequence>LLLVDPVSVDLHEAVPPSWIRRRGPDSCQHIIDDQSKFVLFASTLHVQGATITKQPFRDSSGNLLAFNGEIFHDQPICDTELVADILSRCDNAGDIQSALLRFEGPFAFVYYQRERQTIYFGRDPLGRRSLVHTAWGTGPYQIASSCNSDGDSWSEVSCSGVFSIDLSRISEPTLHVWPHILGDSSPDPPLPPSSRRFSHVNHVAALHDVLSNAVRRRLSCLAFSHNADRDETSSDPARVGILFSGGLDCTIIAALAHDHVPLSEPIDLINFAFGASSLTVPDRQSAINSLIELRTVCPKRHFRLIEVNVDINNLRDHSEHIFNLIRPCQTVMDFNLGSVLWFSSRGTGVVLRDDERSVPIVSQHCRYASDLKQGAKTVVEKYYSEDEVWDEYTSQCRVLISGLGADELFGGYSRHRTAYRRGGWQGARDELDLDQRRLYRRNLGRDDRLCSDNARDTMYPFLDDELRDLVRTIPIEEICRLDLEAGQGGDKQILRSLAHSLGLIKTSSLQKRAIQFGTRIANKQISGREVIDRGALRESLGEIVRTKAT</sequence>
<organism evidence="6">
    <name type="scientific">Spongospora subterranea</name>
    <dbReference type="NCBI Taxonomy" id="70186"/>
    <lineage>
        <taxon>Eukaryota</taxon>
        <taxon>Sar</taxon>
        <taxon>Rhizaria</taxon>
        <taxon>Endomyxa</taxon>
        <taxon>Phytomyxea</taxon>
        <taxon>Plasmodiophorida</taxon>
        <taxon>Plasmodiophoridae</taxon>
        <taxon>Spongospora</taxon>
    </lineage>
</organism>
<dbReference type="Pfam" id="PF00733">
    <property type="entry name" value="Asn_synthase"/>
    <property type="match status" value="2"/>
</dbReference>
<dbReference type="PANTHER" id="PTHR45937">
    <property type="entry name" value="ASPARAGINE SYNTHETASE DOMAIN-CONTAINING PROTEIN 1"/>
    <property type="match status" value="1"/>
</dbReference>
<reference evidence="6" key="1">
    <citation type="submission" date="2015-04" db="EMBL/GenBank/DDBJ databases">
        <title>The genome sequence of the plant pathogenic Rhizarian Plasmodiophora brassicae reveals insights in its biotrophic life cycle and the origin of chitin synthesis.</title>
        <authorList>
            <person name="Schwelm A."/>
            <person name="Fogelqvist J."/>
            <person name="Knaust A."/>
            <person name="Julke S."/>
            <person name="Lilja T."/>
            <person name="Dhandapani V."/>
            <person name="Bonilla-Rosso G."/>
            <person name="Karlsson M."/>
            <person name="Shevchenko A."/>
            <person name="Choi S.R."/>
            <person name="Kim H.G."/>
            <person name="Park J.Y."/>
            <person name="Lim Y.P."/>
            <person name="Ludwig-Muller J."/>
            <person name="Dixelius C."/>
        </authorList>
    </citation>
    <scope>NUCLEOTIDE SEQUENCE</scope>
    <source>
        <tissue evidence="6">Potato root galls</tissue>
    </source>
</reference>
<dbReference type="Gene3D" id="3.60.20.10">
    <property type="entry name" value="Glutamine Phosphoribosylpyrophosphate, subunit 1, domain 1"/>
    <property type="match status" value="1"/>
</dbReference>
<dbReference type="Gene3D" id="3.40.50.620">
    <property type="entry name" value="HUPs"/>
    <property type="match status" value="1"/>
</dbReference>
<feature type="domain" description="Asparagine synthetase" evidence="4">
    <location>
        <begin position="395"/>
        <end position="423"/>
    </location>
</feature>
<keyword evidence="2" id="KW-0061">Asparagine biosynthesis</keyword>
<evidence type="ECO:0000259" key="4">
    <source>
        <dbReference type="Pfam" id="PF00733"/>
    </source>
</evidence>
<dbReference type="InterPro" id="IPR014729">
    <property type="entry name" value="Rossmann-like_a/b/a_fold"/>
</dbReference>